<dbReference type="PANTHER" id="PTHR36504:SF1">
    <property type="entry name" value="LIPOPOLYSACCHARIDE EXPORT SYSTEM PROTEIN LPTA"/>
    <property type="match status" value="1"/>
</dbReference>
<organism evidence="5 6">
    <name type="scientific">Acidisoma silvae</name>
    <dbReference type="NCBI Taxonomy" id="2802396"/>
    <lineage>
        <taxon>Bacteria</taxon>
        <taxon>Pseudomonadati</taxon>
        <taxon>Pseudomonadota</taxon>
        <taxon>Alphaproteobacteria</taxon>
        <taxon>Acetobacterales</taxon>
        <taxon>Acidocellaceae</taxon>
        <taxon>Acidisoma</taxon>
    </lineage>
</organism>
<dbReference type="PANTHER" id="PTHR36504">
    <property type="entry name" value="LIPOPOLYSACCHARIDE EXPORT SYSTEM PROTEIN LPTA"/>
    <property type="match status" value="1"/>
</dbReference>
<dbReference type="AlphaFoldDB" id="A0A964DYR4"/>
<sequence>MLTMTARHAPRSTRAARLAVRLFALSVAAAPLGAVMAHAQAIDFSHGGPVTVTSDGGIEWRQLSQEVIATQNAKAVRGNVTVTGDELIAHYRKKKAAPGAAPTPAPASSGTSGGGQATDGLEGDNEIYLLEALGHVHIFTPTDQAWGDHGAYDMDQAVLVLTGHALKMTTPTYVVTAKDSLEYWSNQHMAVARGDAVLVTNTGRRIAADVLVAYTDSNGPNNPSQPATKTTVAAKTPAGQGAAASDPNDPASGKLKRVDAIGHVVIMTATEIVQGERAVYDPNLDISRIAGNVRITRGQNVLVGDEALVNMKTGISRLLSQGSTQVKGLIVPDQAQVPGSPASGSPAPGGPAAKKPTSH</sequence>
<feature type="compositionally biased region" description="Low complexity" evidence="2">
    <location>
        <begin position="97"/>
        <end position="110"/>
    </location>
</feature>
<dbReference type="Pfam" id="PF03968">
    <property type="entry name" value="LptD_N"/>
    <property type="match status" value="2"/>
</dbReference>
<accession>A0A964DYR4</accession>
<dbReference type="RefSeq" id="WP_227320986.1">
    <property type="nucleotide sequence ID" value="NZ_JAESVB010000003.1"/>
</dbReference>
<dbReference type="Proteomes" id="UP000708298">
    <property type="component" value="Unassembled WGS sequence"/>
</dbReference>
<comment type="caution">
    <text evidence="5">The sequence shown here is derived from an EMBL/GenBank/DDBJ whole genome shotgun (WGS) entry which is preliminary data.</text>
</comment>
<feature type="region of interest" description="Disordered" evidence="2">
    <location>
        <begin position="216"/>
        <end position="254"/>
    </location>
</feature>
<feature type="domain" description="Organic solvent tolerance-like N-terminal" evidence="4">
    <location>
        <begin position="179"/>
        <end position="314"/>
    </location>
</feature>
<feature type="region of interest" description="Disordered" evidence="2">
    <location>
        <begin position="93"/>
        <end position="120"/>
    </location>
</feature>
<dbReference type="GO" id="GO:0009279">
    <property type="term" value="C:cell outer membrane"/>
    <property type="evidence" value="ECO:0007669"/>
    <property type="project" value="TreeGrafter"/>
</dbReference>
<proteinExistence type="predicted"/>
<dbReference type="InterPro" id="IPR052037">
    <property type="entry name" value="LPS_export_LptA"/>
</dbReference>
<reference evidence="5" key="2">
    <citation type="submission" date="2021-01" db="EMBL/GenBank/DDBJ databases">
        <authorList>
            <person name="Mieszkin S."/>
            <person name="Pouder E."/>
            <person name="Alain K."/>
        </authorList>
    </citation>
    <scope>NUCLEOTIDE SEQUENCE</scope>
    <source>
        <strain evidence="5">HW T2.11</strain>
    </source>
</reference>
<evidence type="ECO:0000256" key="3">
    <source>
        <dbReference type="SAM" id="SignalP"/>
    </source>
</evidence>
<feature type="region of interest" description="Disordered" evidence="2">
    <location>
        <begin position="333"/>
        <end position="359"/>
    </location>
</feature>
<feature type="compositionally biased region" description="Low complexity" evidence="2">
    <location>
        <begin position="226"/>
        <end position="244"/>
    </location>
</feature>
<keyword evidence="6" id="KW-1185">Reference proteome</keyword>
<feature type="compositionally biased region" description="Low complexity" evidence="2">
    <location>
        <begin position="338"/>
        <end position="359"/>
    </location>
</feature>
<evidence type="ECO:0000256" key="1">
    <source>
        <dbReference type="ARBA" id="ARBA00022729"/>
    </source>
</evidence>
<evidence type="ECO:0000256" key="2">
    <source>
        <dbReference type="SAM" id="MobiDB-lite"/>
    </source>
</evidence>
<evidence type="ECO:0000313" key="6">
    <source>
        <dbReference type="Proteomes" id="UP000708298"/>
    </source>
</evidence>
<protein>
    <recommendedName>
        <fullName evidence="4">Organic solvent tolerance-like N-terminal domain-containing protein</fullName>
    </recommendedName>
</protein>
<evidence type="ECO:0000313" key="5">
    <source>
        <dbReference type="EMBL" id="MCB8875327.1"/>
    </source>
</evidence>
<keyword evidence="1 3" id="KW-0732">Signal</keyword>
<dbReference type="GO" id="GO:0017089">
    <property type="term" value="F:glycolipid transfer activity"/>
    <property type="evidence" value="ECO:0007669"/>
    <property type="project" value="TreeGrafter"/>
</dbReference>
<feature type="chain" id="PRO_5036753141" description="Organic solvent tolerance-like N-terminal domain-containing protein" evidence="3">
    <location>
        <begin position="40"/>
        <end position="359"/>
    </location>
</feature>
<dbReference type="InterPro" id="IPR005653">
    <property type="entry name" value="OstA-like_N"/>
</dbReference>
<dbReference type="Gene3D" id="2.60.450.10">
    <property type="entry name" value="Lipopolysaccharide (LPS) transport protein A like domain"/>
    <property type="match status" value="2"/>
</dbReference>
<feature type="domain" description="Organic solvent tolerance-like N-terminal" evidence="4">
    <location>
        <begin position="59"/>
        <end position="166"/>
    </location>
</feature>
<feature type="signal peptide" evidence="3">
    <location>
        <begin position="1"/>
        <end position="39"/>
    </location>
</feature>
<dbReference type="GO" id="GO:0015920">
    <property type="term" value="P:lipopolysaccharide transport"/>
    <property type="evidence" value="ECO:0007669"/>
    <property type="project" value="TreeGrafter"/>
</dbReference>
<dbReference type="GO" id="GO:0030288">
    <property type="term" value="C:outer membrane-bounded periplasmic space"/>
    <property type="evidence" value="ECO:0007669"/>
    <property type="project" value="TreeGrafter"/>
</dbReference>
<gene>
    <name evidence="5" type="ORF">ASILVAE211_09060</name>
</gene>
<name>A0A964DYR4_9PROT</name>
<reference evidence="5" key="1">
    <citation type="journal article" date="2021" name="Microorganisms">
        <title>Acidisoma silvae sp. nov. and Acidisomacellulosilytica sp. nov., Two Acidophilic Bacteria Isolated from Decaying Wood, Hydrolyzing Cellulose and Producing Poly-3-hydroxybutyrate.</title>
        <authorList>
            <person name="Mieszkin S."/>
            <person name="Pouder E."/>
            <person name="Uroz S."/>
            <person name="Simon-Colin C."/>
            <person name="Alain K."/>
        </authorList>
    </citation>
    <scope>NUCLEOTIDE SEQUENCE</scope>
    <source>
        <strain evidence="5">HW T2.11</strain>
    </source>
</reference>
<dbReference type="EMBL" id="JAESVB010000003">
    <property type="protein sequence ID" value="MCB8875327.1"/>
    <property type="molecule type" value="Genomic_DNA"/>
</dbReference>
<evidence type="ECO:0000259" key="4">
    <source>
        <dbReference type="Pfam" id="PF03968"/>
    </source>
</evidence>
<feature type="compositionally biased region" description="Polar residues" evidence="2">
    <location>
        <begin position="216"/>
        <end position="225"/>
    </location>
</feature>